<evidence type="ECO:0000256" key="5">
    <source>
        <dbReference type="ARBA" id="ARBA00022898"/>
    </source>
</evidence>
<dbReference type="OrthoDB" id="9802328at2"/>
<proteinExistence type="inferred from homology"/>
<dbReference type="InterPro" id="IPR015421">
    <property type="entry name" value="PyrdxlP-dep_Trfase_major"/>
</dbReference>
<comment type="similarity">
    <text evidence="2">Belongs to the class-I pyridoxal-phosphate-dependent aminotransferase family.</text>
</comment>
<dbReference type="InterPro" id="IPR015424">
    <property type="entry name" value="PyrdxlP-dep_Trfase"/>
</dbReference>
<dbReference type="EMBL" id="NPDY01000004">
    <property type="protein sequence ID" value="PJZ70355.1"/>
    <property type="molecule type" value="Genomic_DNA"/>
</dbReference>
<dbReference type="AlphaFoldDB" id="A0A2M9ZLB4"/>
<dbReference type="Proteomes" id="UP000231962">
    <property type="component" value="Unassembled WGS sequence"/>
</dbReference>
<keyword evidence="4 8" id="KW-0808">Transferase</keyword>
<evidence type="ECO:0000313" key="7">
    <source>
        <dbReference type="EMBL" id="PJZ70355.1"/>
    </source>
</evidence>
<dbReference type="GO" id="GO:0030170">
    <property type="term" value="F:pyridoxal phosphate binding"/>
    <property type="evidence" value="ECO:0007669"/>
    <property type="project" value="InterPro"/>
</dbReference>
<dbReference type="CDD" id="cd00609">
    <property type="entry name" value="AAT_like"/>
    <property type="match status" value="1"/>
</dbReference>
<comment type="cofactor">
    <cofactor evidence="1">
        <name>pyridoxal 5'-phosphate</name>
        <dbReference type="ChEBI" id="CHEBI:597326"/>
    </cofactor>
</comment>
<feature type="domain" description="Aminotransferase class I/classII large" evidence="6">
    <location>
        <begin position="34"/>
        <end position="366"/>
    </location>
</feature>
<evidence type="ECO:0000256" key="4">
    <source>
        <dbReference type="ARBA" id="ARBA00022679"/>
    </source>
</evidence>
<evidence type="ECO:0000313" key="10">
    <source>
        <dbReference type="Proteomes" id="UP000231990"/>
    </source>
</evidence>
<accession>A0A2M9ZLB4</accession>
<sequence>MSQSTLEFALANRIQGLDTSAIRKAFELAASLKDPINLSIGQPHFPCPENIIEAGVSALRKGKTAYTLTAGIPELKEALVEKYKKENSIPYANPDRILITSGVSSAFLLLFNALLNEGDECLVVTPHFLMYPAYIKIYGGKMHTVNENFGAQDLAAFQNKKLKIIIFSSPSNPTGKILSKEQLTLLADLAEKTGAYLISDEIYEKFDYDKKFVSVGSFYERAITLSGFSKTYSMTGLRLSSILAPAPITKTLTTLQQYTIVCAPSVTQWMGIEALKTDMSSYIADYREKRDFVYENLKDHYEIQKSQGAFYFFFKIAEKDEDFVVRAVKEKGLILVPGYIFNESKNFIRISFASEWENLKRGIQALKELSGKGA</sequence>
<evidence type="ECO:0000259" key="6">
    <source>
        <dbReference type="Pfam" id="PF00155"/>
    </source>
</evidence>
<keyword evidence="5" id="KW-0663">Pyridoxal phosphate</keyword>
<evidence type="ECO:0000256" key="2">
    <source>
        <dbReference type="ARBA" id="ARBA00007441"/>
    </source>
</evidence>
<dbReference type="SUPFAM" id="SSF53383">
    <property type="entry name" value="PLP-dependent transferases"/>
    <property type="match status" value="1"/>
</dbReference>
<dbReference type="InterPro" id="IPR050596">
    <property type="entry name" value="AspAT/PAT-like"/>
</dbReference>
<dbReference type="Gene3D" id="3.40.640.10">
    <property type="entry name" value="Type I PLP-dependent aspartate aminotransferase-like (Major domain)"/>
    <property type="match status" value="1"/>
</dbReference>
<dbReference type="GO" id="GO:0006520">
    <property type="term" value="P:amino acid metabolic process"/>
    <property type="evidence" value="ECO:0007669"/>
    <property type="project" value="InterPro"/>
</dbReference>
<protein>
    <submittedName>
        <fullName evidence="8">Amino acid aminotransferase</fullName>
    </submittedName>
</protein>
<gene>
    <name evidence="7" type="ORF">CH360_07125</name>
    <name evidence="8" type="ORF">CH373_11845</name>
</gene>
<dbReference type="PANTHER" id="PTHR46383">
    <property type="entry name" value="ASPARTATE AMINOTRANSFERASE"/>
    <property type="match status" value="1"/>
</dbReference>
<dbReference type="GO" id="GO:0008483">
    <property type="term" value="F:transaminase activity"/>
    <property type="evidence" value="ECO:0007669"/>
    <property type="project" value="UniProtKB-KW"/>
</dbReference>
<dbReference type="RefSeq" id="WP_100713317.1">
    <property type="nucleotide sequence ID" value="NZ_NPDY01000004.1"/>
</dbReference>
<keyword evidence="9" id="KW-1185">Reference proteome</keyword>
<evidence type="ECO:0000313" key="9">
    <source>
        <dbReference type="Proteomes" id="UP000231962"/>
    </source>
</evidence>
<dbReference type="Pfam" id="PF00155">
    <property type="entry name" value="Aminotran_1_2"/>
    <property type="match status" value="1"/>
</dbReference>
<comment type="caution">
    <text evidence="8">The sequence shown here is derived from an EMBL/GenBank/DDBJ whole genome shotgun (WGS) entry which is preliminary data.</text>
</comment>
<evidence type="ECO:0000313" key="8">
    <source>
        <dbReference type="EMBL" id="PJZ72761.1"/>
    </source>
</evidence>
<reference evidence="9 10" key="1">
    <citation type="submission" date="2017-07" db="EMBL/GenBank/DDBJ databases">
        <title>Leptospira spp. isolated from tropical soils.</title>
        <authorList>
            <person name="Thibeaux R."/>
            <person name="Iraola G."/>
            <person name="Ferres I."/>
            <person name="Bierque E."/>
            <person name="Girault D."/>
            <person name="Soupe-Gilbert M.-E."/>
            <person name="Picardeau M."/>
            <person name="Goarant C."/>
        </authorList>
    </citation>
    <scope>NUCLEOTIDE SEQUENCE [LARGE SCALE GENOMIC DNA]</scope>
    <source>
        <strain evidence="8 10">FH1-B-B1</strain>
        <strain evidence="7 9">FH1-B-C1</strain>
    </source>
</reference>
<dbReference type="Proteomes" id="UP000231990">
    <property type="component" value="Unassembled WGS sequence"/>
</dbReference>
<keyword evidence="3 8" id="KW-0032">Aminotransferase</keyword>
<evidence type="ECO:0000256" key="3">
    <source>
        <dbReference type="ARBA" id="ARBA00022576"/>
    </source>
</evidence>
<dbReference type="InterPro" id="IPR004839">
    <property type="entry name" value="Aminotransferase_I/II_large"/>
</dbReference>
<dbReference type="EMBL" id="NPDZ01000007">
    <property type="protein sequence ID" value="PJZ72761.1"/>
    <property type="molecule type" value="Genomic_DNA"/>
</dbReference>
<organism evidence="8 10">
    <name type="scientific">Leptospira perolatii</name>
    <dbReference type="NCBI Taxonomy" id="2023191"/>
    <lineage>
        <taxon>Bacteria</taxon>
        <taxon>Pseudomonadati</taxon>
        <taxon>Spirochaetota</taxon>
        <taxon>Spirochaetia</taxon>
        <taxon>Leptospirales</taxon>
        <taxon>Leptospiraceae</taxon>
        <taxon>Leptospira</taxon>
    </lineage>
</organism>
<name>A0A2M9ZLB4_9LEPT</name>
<evidence type="ECO:0000256" key="1">
    <source>
        <dbReference type="ARBA" id="ARBA00001933"/>
    </source>
</evidence>
<dbReference type="PANTHER" id="PTHR46383:SF1">
    <property type="entry name" value="ASPARTATE AMINOTRANSFERASE"/>
    <property type="match status" value="1"/>
</dbReference>